<proteinExistence type="predicted"/>
<dbReference type="AlphaFoldDB" id="A0A9X3ERK7"/>
<evidence type="ECO:0000313" key="2">
    <source>
        <dbReference type="EMBL" id="MCY1004083.1"/>
    </source>
</evidence>
<dbReference type="Gene3D" id="1.20.1300.10">
    <property type="entry name" value="Fumarate reductase/succinate dehydrogenase, transmembrane subunit"/>
    <property type="match status" value="1"/>
</dbReference>
<protein>
    <recommendedName>
        <fullName evidence="4">Succinate dehydrogenase</fullName>
    </recommendedName>
</protein>
<dbReference type="PANTHER" id="PTHR38409:SF1">
    <property type="entry name" value="MITOCHONDRIAL ADAPTER PROTEIN MCP1"/>
    <property type="match status" value="1"/>
</dbReference>
<evidence type="ECO:0000313" key="3">
    <source>
        <dbReference type="Proteomes" id="UP001150924"/>
    </source>
</evidence>
<comment type="caution">
    <text evidence="2">The sequence shown here is derived from an EMBL/GenBank/DDBJ whole genome shotgun (WGS) entry which is preliminary data.</text>
</comment>
<dbReference type="EMBL" id="JAPNKE010000002">
    <property type="protein sequence ID" value="MCY1004083.1"/>
    <property type="molecule type" value="Genomic_DNA"/>
</dbReference>
<feature type="transmembrane region" description="Helical" evidence="1">
    <location>
        <begin position="153"/>
        <end position="172"/>
    </location>
</feature>
<dbReference type="InterPro" id="IPR039960">
    <property type="entry name" value="MCP1"/>
</dbReference>
<dbReference type="InterPro" id="IPR034804">
    <property type="entry name" value="SQR/QFR_C/D"/>
</dbReference>
<gene>
    <name evidence="2" type="ORF">OV079_00570</name>
</gene>
<feature type="transmembrane region" description="Helical" evidence="1">
    <location>
        <begin position="192"/>
        <end position="211"/>
    </location>
</feature>
<keyword evidence="1" id="KW-1133">Transmembrane helix</keyword>
<name>A0A9X3ERK7_9BACT</name>
<keyword evidence="1" id="KW-0472">Membrane</keyword>
<feature type="transmembrane region" description="Helical" evidence="1">
    <location>
        <begin position="64"/>
        <end position="83"/>
    </location>
</feature>
<organism evidence="2 3">
    <name type="scientific">Nannocystis pusilla</name>
    <dbReference type="NCBI Taxonomy" id="889268"/>
    <lineage>
        <taxon>Bacteria</taxon>
        <taxon>Pseudomonadati</taxon>
        <taxon>Myxococcota</taxon>
        <taxon>Polyangia</taxon>
        <taxon>Nannocystales</taxon>
        <taxon>Nannocystaceae</taxon>
        <taxon>Nannocystis</taxon>
    </lineage>
</organism>
<feature type="transmembrane region" description="Helical" evidence="1">
    <location>
        <begin position="20"/>
        <end position="44"/>
    </location>
</feature>
<dbReference type="RefSeq" id="WP_267765613.1">
    <property type="nucleotide sequence ID" value="NZ_JAPNKE010000002.1"/>
</dbReference>
<accession>A0A9X3ERK7</accession>
<dbReference type="PANTHER" id="PTHR38409">
    <property type="entry name" value="MDM10-COMPLEMENTING PROTEIN 1"/>
    <property type="match status" value="1"/>
</dbReference>
<dbReference type="GO" id="GO:0016020">
    <property type="term" value="C:membrane"/>
    <property type="evidence" value="ECO:0007669"/>
    <property type="project" value="InterPro"/>
</dbReference>
<sequence length="244" mass="26408">MSHATDPSRDAARERALIRVQAASGALFALFLLAHLVNQMFAAAGPDVYDEIQGRLRTAYQAPLVELACVLGPLLVHIVVSVWRMARRRRRGQKASDHPRARWQRITAIVLLVFVFGHTLATRGASLVYGVFPGFDGVAYTLVWFFAYFFPYYLLFSLAGLYHGLNGLALALPRIGLPVPAAVRSGRVVASLWLVGAAALVLGMAGFAGAFHDVRDRAVASPYARLLVDLGVSSGPAEPSQPAR</sequence>
<reference evidence="2" key="1">
    <citation type="submission" date="2022-11" db="EMBL/GenBank/DDBJ databases">
        <title>Minimal conservation of predation-associated metabolite biosynthetic gene clusters underscores biosynthetic potential of Myxococcota including descriptions for ten novel species: Archangium lansinium sp. nov., Myxococcus landrumus sp. nov., Nannocystis bai.</title>
        <authorList>
            <person name="Ahearne A."/>
            <person name="Stevens C."/>
            <person name="Phillips K."/>
        </authorList>
    </citation>
    <scope>NUCLEOTIDE SEQUENCE</scope>
    <source>
        <strain evidence="2">Na p29</strain>
    </source>
</reference>
<dbReference type="Proteomes" id="UP001150924">
    <property type="component" value="Unassembled WGS sequence"/>
</dbReference>
<evidence type="ECO:0000256" key="1">
    <source>
        <dbReference type="SAM" id="Phobius"/>
    </source>
</evidence>
<dbReference type="GO" id="GO:0055088">
    <property type="term" value="P:lipid homeostasis"/>
    <property type="evidence" value="ECO:0007669"/>
    <property type="project" value="InterPro"/>
</dbReference>
<feature type="transmembrane region" description="Helical" evidence="1">
    <location>
        <begin position="103"/>
        <end position="121"/>
    </location>
</feature>
<evidence type="ECO:0008006" key="4">
    <source>
        <dbReference type="Google" id="ProtNLM"/>
    </source>
</evidence>
<dbReference type="SUPFAM" id="SSF81343">
    <property type="entry name" value="Fumarate reductase respiratory complex transmembrane subunits"/>
    <property type="match status" value="1"/>
</dbReference>
<keyword evidence="3" id="KW-1185">Reference proteome</keyword>
<keyword evidence="1" id="KW-0812">Transmembrane</keyword>